<accession>A0A1H1UE55</accession>
<dbReference type="EMBL" id="LT629736">
    <property type="protein sequence ID" value="SDS70782.1"/>
    <property type="molecule type" value="Genomic_DNA"/>
</dbReference>
<gene>
    <name evidence="1" type="ORF">SAMN05216421_2031</name>
</gene>
<dbReference type="AlphaFoldDB" id="A0A1H1UE55"/>
<dbReference type="Gene3D" id="3.30.310.170">
    <property type="entry name" value="Outer membrane protein assembly factor BamC"/>
    <property type="match status" value="1"/>
</dbReference>
<dbReference type="Proteomes" id="UP000243207">
    <property type="component" value="Chromosome I"/>
</dbReference>
<evidence type="ECO:0000313" key="2">
    <source>
        <dbReference type="Proteomes" id="UP000243207"/>
    </source>
</evidence>
<evidence type="ECO:0000313" key="1">
    <source>
        <dbReference type="EMBL" id="SDS70782.1"/>
    </source>
</evidence>
<reference evidence="2" key="1">
    <citation type="submission" date="2016-10" db="EMBL/GenBank/DDBJ databases">
        <authorList>
            <person name="Varghese N."/>
            <person name="Submissions S."/>
        </authorList>
    </citation>
    <scope>NUCLEOTIDE SEQUENCE [LARGE SCALE GENOMIC DNA]</scope>
    <source>
        <strain evidence="2">NRRL B-51270</strain>
    </source>
</reference>
<dbReference type="Pfam" id="PF06804">
    <property type="entry name" value="Lipoprotein_18"/>
    <property type="match status" value="1"/>
</dbReference>
<dbReference type="STRING" id="487184.SAMN05216421_2031"/>
<organism evidence="1 2">
    <name type="scientific">Halopseudomonas xinjiangensis</name>
    <dbReference type="NCBI Taxonomy" id="487184"/>
    <lineage>
        <taxon>Bacteria</taxon>
        <taxon>Pseudomonadati</taxon>
        <taxon>Pseudomonadota</taxon>
        <taxon>Gammaproteobacteria</taxon>
        <taxon>Pseudomonadales</taxon>
        <taxon>Pseudomonadaceae</taxon>
        <taxon>Halopseudomonas</taxon>
    </lineage>
</organism>
<keyword evidence="2" id="KW-1185">Reference proteome</keyword>
<protein>
    <submittedName>
        <fullName evidence="1">Beta-barrel assembly machine subunit BamC</fullName>
    </submittedName>
</protein>
<dbReference type="InterPro" id="IPR042268">
    <property type="entry name" value="BamC_C"/>
</dbReference>
<dbReference type="InterPro" id="IPR010653">
    <property type="entry name" value="NlpB/DapX"/>
</dbReference>
<proteinExistence type="predicted"/>
<dbReference type="PROSITE" id="PS51257">
    <property type="entry name" value="PROKAR_LIPOPROTEIN"/>
    <property type="match status" value="1"/>
</dbReference>
<name>A0A1H1UE55_9GAMM</name>
<sequence>MNELRHVSSKENKMKAVLGPLAIGVMAASLGGCGYVFGEDGYFRDRGSDYQLATVEPRMDIPDGVDSKPIGDLLPVPGQVEARSGKFETPRPQPMQVSAGGQDFSVQQDGSRRWLQAQRSPAETWALTQQFLTDYQIEPAREAADLGEIETEWLSFERQNANPLVRRLIPAVSEGRRTDGQEQRLRIRIEPGVRSGTSEVHVLQMARSEGGDLSEWPERSHDPKVESAALAELETYLNQSGDSDVASLAASRIPIAQRSELVRDGAGNPVLRMSVDFNRAWAAVGNALERSEVVVSDLNRSAGVYYVDLSQTVSERESRGFFSRLFRRDQTDDEQSEPRIQVRLTEIGDEIQVTVDQGIETAADAELSRDLLTRIRDNLS</sequence>